<dbReference type="GO" id="GO:0070402">
    <property type="term" value="F:NADPH binding"/>
    <property type="evidence" value="ECO:0007669"/>
    <property type="project" value="TreeGrafter"/>
</dbReference>
<dbReference type="Pfam" id="PF00107">
    <property type="entry name" value="ADH_zinc_N"/>
    <property type="match status" value="1"/>
</dbReference>
<dbReference type="EMBL" id="VDLY02000005">
    <property type="protein sequence ID" value="KAB8166945.1"/>
    <property type="molecule type" value="Genomic_DNA"/>
</dbReference>
<dbReference type="GO" id="GO:0005829">
    <property type="term" value="C:cytosol"/>
    <property type="evidence" value="ECO:0007669"/>
    <property type="project" value="TreeGrafter"/>
</dbReference>
<feature type="domain" description="Enoyl reductase (ER)" evidence="3">
    <location>
        <begin position="10"/>
        <end position="321"/>
    </location>
</feature>
<evidence type="ECO:0000259" key="3">
    <source>
        <dbReference type="SMART" id="SM00829"/>
    </source>
</evidence>
<keyword evidence="1" id="KW-0521">NADP</keyword>
<dbReference type="InterPro" id="IPR011032">
    <property type="entry name" value="GroES-like_sf"/>
</dbReference>
<evidence type="ECO:0000313" key="4">
    <source>
        <dbReference type="EMBL" id="KAB8166945.1"/>
    </source>
</evidence>
<evidence type="ECO:0000256" key="2">
    <source>
        <dbReference type="ARBA" id="ARBA00023002"/>
    </source>
</evidence>
<dbReference type="Proteomes" id="UP000314251">
    <property type="component" value="Unassembled WGS sequence"/>
</dbReference>
<dbReference type="RefSeq" id="WP_139667349.1">
    <property type="nucleotide sequence ID" value="NZ_VDLY02000005.1"/>
</dbReference>
<sequence>MQAVMLREFGPPEVLVAEQVPDPVAKPGQALVAVQAVSVTFVETQIRAGRGPTPAHRPSLPVIPGNGVGGVVTGVGEGVDHGLLGARVVTTTGGSGGYAGLVAVDAAELIPVPEGLRVTDATALLADGRTAMLLSRTAAPGPGEYVLVEAAGGGVGSLLVQLAAARGAHVIAAAGGAAKLRLAERLGARSAVDYTDPGWPDRVRAATGGAGVDLVFDGVGGAIGEAAAGLLRRGGRLCSFGMASGQATTLDGPTADRLGITAVGFGPPPAPGELRQLVRDALAEAAAGRLRPTIGQTFPLSAAPEAHAAIEARATLGKTLLIPTPPPRNGR</sequence>
<dbReference type="PANTHER" id="PTHR48106:SF13">
    <property type="entry name" value="QUINONE OXIDOREDUCTASE-RELATED"/>
    <property type="match status" value="1"/>
</dbReference>
<name>A0A5N6AFC6_9ACTN</name>
<dbReference type="SMART" id="SM00829">
    <property type="entry name" value="PKS_ER"/>
    <property type="match status" value="1"/>
</dbReference>
<dbReference type="GO" id="GO:0035925">
    <property type="term" value="F:mRNA 3'-UTR AU-rich region binding"/>
    <property type="evidence" value="ECO:0007669"/>
    <property type="project" value="TreeGrafter"/>
</dbReference>
<keyword evidence="2" id="KW-0560">Oxidoreductase</keyword>
<dbReference type="SUPFAM" id="SSF51735">
    <property type="entry name" value="NAD(P)-binding Rossmann-fold domains"/>
    <property type="match status" value="1"/>
</dbReference>
<reference evidence="4" key="1">
    <citation type="submission" date="2019-10" db="EMBL/GenBank/DDBJ databases">
        <title>Nonomuraea sp. nov., isolated from Phyllanthus amarus.</title>
        <authorList>
            <person name="Klykleung N."/>
            <person name="Tanasupawat S."/>
        </authorList>
    </citation>
    <scope>NUCLEOTIDE SEQUENCE [LARGE SCALE GENOMIC DNA]</scope>
    <source>
        <strain evidence="4">3MP-10</strain>
    </source>
</reference>
<comment type="caution">
    <text evidence="4">The sequence shown here is derived from an EMBL/GenBank/DDBJ whole genome shotgun (WGS) entry which is preliminary data.</text>
</comment>
<accession>A0A5N6AFC6</accession>
<dbReference type="InterPro" id="IPR013149">
    <property type="entry name" value="ADH-like_C"/>
</dbReference>
<dbReference type="GO" id="GO:0003960">
    <property type="term" value="F:quinone reductase (NADPH) activity"/>
    <property type="evidence" value="ECO:0007669"/>
    <property type="project" value="TreeGrafter"/>
</dbReference>
<dbReference type="SUPFAM" id="SSF50129">
    <property type="entry name" value="GroES-like"/>
    <property type="match status" value="1"/>
</dbReference>
<dbReference type="InterPro" id="IPR013154">
    <property type="entry name" value="ADH-like_N"/>
</dbReference>
<dbReference type="PANTHER" id="PTHR48106">
    <property type="entry name" value="QUINONE OXIDOREDUCTASE PIG3-RELATED"/>
    <property type="match status" value="1"/>
</dbReference>
<proteinExistence type="predicted"/>
<dbReference type="OrthoDB" id="5195079at2"/>
<dbReference type="Gene3D" id="3.40.50.720">
    <property type="entry name" value="NAD(P)-binding Rossmann-like Domain"/>
    <property type="match status" value="1"/>
</dbReference>
<gene>
    <name evidence="4" type="ORF">FH607_008515</name>
</gene>
<dbReference type="Gene3D" id="3.90.180.10">
    <property type="entry name" value="Medium-chain alcohol dehydrogenases, catalytic domain"/>
    <property type="match status" value="1"/>
</dbReference>
<dbReference type="InterPro" id="IPR036291">
    <property type="entry name" value="NAD(P)-bd_dom_sf"/>
</dbReference>
<evidence type="ECO:0000313" key="5">
    <source>
        <dbReference type="Proteomes" id="UP000314251"/>
    </source>
</evidence>
<dbReference type="AlphaFoldDB" id="A0A5N6AFC6"/>
<dbReference type="InterPro" id="IPR020843">
    <property type="entry name" value="ER"/>
</dbReference>
<protein>
    <submittedName>
        <fullName evidence="4">Zinc-binding dehydrogenase</fullName>
    </submittedName>
</protein>
<organism evidence="4 5">
    <name type="scientific">Streptomyces mimosae</name>
    <dbReference type="NCBI Taxonomy" id="2586635"/>
    <lineage>
        <taxon>Bacteria</taxon>
        <taxon>Bacillati</taxon>
        <taxon>Actinomycetota</taxon>
        <taxon>Actinomycetes</taxon>
        <taxon>Kitasatosporales</taxon>
        <taxon>Streptomycetaceae</taxon>
        <taxon>Streptomyces</taxon>
    </lineage>
</organism>
<evidence type="ECO:0000256" key="1">
    <source>
        <dbReference type="ARBA" id="ARBA00022857"/>
    </source>
</evidence>
<dbReference type="Pfam" id="PF08240">
    <property type="entry name" value="ADH_N"/>
    <property type="match status" value="1"/>
</dbReference>
<keyword evidence="5" id="KW-1185">Reference proteome</keyword>